<protein>
    <submittedName>
        <fullName evidence="1">Uncharacterized protein</fullName>
    </submittedName>
</protein>
<organism evidence="1 2">
    <name type="scientific">Aldrovandia affinis</name>
    <dbReference type="NCBI Taxonomy" id="143900"/>
    <lineage>
        <taxon>Eukaryota</taxon>
        <taxon>Metazoa</taxon>
        <taxon>Chordata</taxon>
        <taxon>Craniata</taxon>
        <taxon>Vertebrata</taxon>
        <taxon>Euteleostomi</taxon>
        <taxon>Actinopterygii</taxon>
        <taxon>Neopterygii</taxon>
        <taxon>Teleostei</taxon>
        <taxon>Notacanthiformes</taxon>
        <taxon>Halosauridae</taxon>
        <taxon>Aldrovandia</taxon>
    </lineage>
</organism>
<gene>
    <name evidence="1" type="ORF">AAFF_G00229750</name>
</gene>
<keyword evidence="2" id="KW-1185">Reference proteome</keyword>
<name>A0AAD7WV93_9TELE</name>
<comment type="caution">
    <text evidence="1">The sequence shown here is derived from an EMBL/GenBank/DDBJ whole genome shotgun (WGS) entry which is preliminary data.</text>
</comment>
<reference evidence="1" key="1">
    <citation type="journal article" date="2023" name="Science">
        <title>Genome structures resolve the early diversification of teleost fishes.</title>
        <authorList>
            <person name="Parey E."/>
            <person name="Louis A."/>
            <person name="Montfort J."/>
            <person name="Bouchez O."/>
            <person name="Roques C."/>
            <person name="Iampietro C."/>
            <person name="Lluch J."/>
            <person name="Castinel A."/>
            <person name="Donnadieu C."/>
            <person name="Desvignes T."/>
            <person name="Floi Bucao C."/>
            <person name="Jouanno E."/>
            <person name="Wen M."/>
            <person name="Mejri S."/>
            <person name="Dirks R."/>
            <person name="Jansen H."/>
            <person name="Henkel C."/>
            <person name="Chen W.J."/>
            <person name="Zahm M."/>
            <person name="Cabau C."/>
            <person name="Klopp C."/>
            <person name="Thompson A.W."/>
            <person name="Robinson-Rechavi M."/>
            <person name="Braasch I."/>
            <person name="Lecointre G."/>
            <person name="Bobe J."/>
            <person name="Postlethwait J.H."/>
            <person name="Berthelot C."/>
            <person name="Roest Crollius H."/>
            <person name="Guiguen Y."/>
        </authorList>
    </citation>
    <scope>NUCLEOTIDE SEQUENCE</scope>
    <source>
        <strain evidence="1">NC1722</strain>
    </source>
</reference>
<proteinExistence type="predicted"/>
<evidence type="ECO:0000313" key="1">
    <source>
        <dbReference type="EMBL" id="KAJ8409574.1"/>
    </source>
</evidence>
<dbReference type="EMBL" id="JAINUG010000030">
    <property type="protein sequence ID" value="KAJ8409574.1"/>
    <property type="molecule type" value="Genomic_DNA"/>
</dbReference>
<sequence length="163" mass="18457">MLPVRDVLGHLALRLLSVRDGVQRRGHDFQLRNDDHSVQDSYLLLKQTFRDEKLHQRCGQSALAWLELSDPSECGNLYLATVPGLYETWSMGLPQAALGKSSRLTGDHFTVACHMMIVVVVVVRIMMGWADFEGRGVPHVFWAEWTRPQAGFCSNISRVRVSH</sequence>
<evidence type="ECO:0000313" key="2">
    <source>
        <dbReference type="Proteomes" id="UP001221898"/>
    </source>
</evidence>
<accession>A0AAD7WV93</accession>
<dbReference type="Proteomes" id="UP001221898">
    <property type="component" value="Unassembled WGS sequence"/>
</dbReference>
<dbReference type="AlphaFoldDB" id="A0AAD7WV93"/>